<feature type="domain" description="TPM" evidence="3">
    <location>
        <begin position="43"/>
        <end position="165"/>
    </location>
</feature>
<keyword evidence="5" id="KW-1185">Reference proteome</keyword>
<feature type="region of interest" description="Disordered" evidence="1">
    <location>
        <begin position="266"/>
        <end position="298"/>
    </location>
</feature>
<protein>
    <recommendedName>
        <fullName evidence="3">TPM domain-containing protein</fullName>
    </recommendedName>
</protein>
<accession>A0A2N0ZAH5</accession>
<comment type="caution">
    <text evidence="4">The sequence shown here is derived from an EMBL/GenBank/DDBJ whole genome shotgun (WGS) entry which is preliminary data.</text>
</comment>
<feature type="transmembrane region" description="Helical" evidence="2">
    <location>
        <begin position="213"/>
        <end position="234"/>
    </location>
</feature>
<dbReference type="EMBL" id="PISD01000066">
    <property type="protein sequence ID" value="PKG26505.1"/>
    <property type="molecule type" value="Genomic_DNA"/>
</dbReference>
<sequence length="298" mass="33237">MFLLYCWGWLLVKKRNYLYLLAILLFFLPIGMSVQAETVDSPIYDYAGLLTTDEVAQLKLQSSKLSEESETAFIIITADGTDGKDIVQYVQEFYDNHASEFEQFHGNAAILAIDMMERDIYLAGFKKAEDYLTDSRLDVIRNEITPDLSEGRYFAAFSGFINQAVHYMETEETAVIPPAEEQQNESGQTGSSEYENESAYEQTSETKNLFFEWWFQLIVSVALGGAVVGTMMLGSGGKVTVSSQTYNNQKTSAVLDKYDRFVRKTVTKQKKPSSNNKSSGGGGFTSGGHSHSGSRGKF</sequence>
<feature type="region of interest" description="Disordered" evidence="1">
    <location>
        <begin position="175"/>
        <end position="199"/>
    </location>
</feature>
<keyword evidence="2" id="KW-0472">Membrane</keyword>
<keyword evidence="2" id="KW-1133">Transmembrane helix</keyword>
<proteinExistence type="predicted"/>
<dbReference type="InterPro" id="IPR007621">
    <property type="entry name" value="TPM_dom"/>
</dbReference>
<feature type="compositionally biased region" description="Polar residues" evidence="1">
    <location>
        <begin position="184"/>
        <end position="199"/>
    </location>
</feature>
<evidence type="ECO:0000259" key="3">
    <source>
        <dbReference type="Pfam" id="PF04536"/>
    </source>
</evidence>
<evidence type="ECO:0000313" key="5">
    <source>
        <dbReference type="Proteomes" id="UP000233343"/>
    </source>
</evidence>
<dbReference type="Pfam" id="PF04536">
    <property type="entry name" value="TPM_phosphatase"/>
    <property type="match status" value="1"/>
</dbReference>
<dbReference type="AlphaFoldDB" id="A0A2N0ZAH5"/>
<organism evidence="4 5">
    <name type="scientific">Cytobacillus horneckiae</name>
    <dbReference type="NCBI Taxonomy" id="549687"/>
    <lineage>
        <taxon>Bacteria</taxon>
        <taxon>Bacillati</taxon>
        <taxon>Bacillota</taxon>
        <taxon>Bacilli</taxon>
        <taxon>Bacillales</taxon>
        <taxon>Bacillaceae</taxon>
        <taxon>Cytobacillus</taxon>
    </lineage>
</organism>
<evidence type="ECO:0000313" key="4">
    <source>
        <dbReference type="EMBL" id="PKG26505.1"/>
    </source>
</evidence>
<dbReference type="Gene3D" id="3.10.310.50">
    <property type="match status" value="1"/>
</dbReference>
<reference evidence="4 5" key="1">
    <citation type="journal article" date="2010" name="Int. J. Syst. Evol. Microbiol.">
        <title>Bacillus horneckiae sp. nov., isolated from a spacecraft-assembly clean room.</title>
        <authorList>
            <person name="Vaishampayan P."/>
            <person name="Probst A."/>
            <person name="Krishnamurthi S."/>
            <person name="Ghosh S."/>
            <person name="Osman S."/>
            <person name="McDowall A."/>
            <person name="Ruckmani A."/>
            <person name="Mayilraj S."/>
            <person name="Venkateswaran K."/>
        </authorList>
    </citation>
    <scope>NUCLEOTIDE SEQUENCE [LARGE SCALE GENOMIC DNA]</scope>
    <source>
        <strain evidence="5">1PO1SC</strain>
    </source>
</reference>
<evidence type="ECO:0000256" key="2">
    <source>
        <dbReference type="SAM" id="Phobius"/>
    </source>
</evidence>
<dbReference type="Proteomes" id="UP000233343">
    <property type="component" value="Unassembled WGS sequence"/>
</dbReference>
<keyword evidence="2" id="KW-0812">Transmembrane</keyword>
<gene>
    <name evidence="4" type="ORF">CWS20_23905</name>
</gene>
<name>A0A2N0ZAH5_9BACI</name>
<evidence type="ECO:0000256" key="1">
    <source>
        <dbReference type="SAM" id="MobiDB-lite"/>
    </source>
</evidence>